<evidence type="ECO:0000256" key="3">
    <source>
        <dbReference type="ARBA" id="ARBA00011164"/>
    </source>
</evidence>
<dbReference type="FunFam" id="2.60.40.420:FF:000001">
    <property type="entry name" value="Cytochrome c oxidase subunit 2"/>
    <property type="match status" value="1"/>
</dbReference>
<geneLocation type="mitochondrion" evidence="22"/>
<comment type="subcellular location">
    <subcellularLocation>
        <location evidence="1 18">Mitochondrion inner membrane</location>
        <topology evidence="1 18">Multi-pass membrane protein</topology>
    </subcellularLocation>
</comment>
<reference evidence="22" key="1">
    <citation type="journal article" date="2016" name="Int. J. Mol. Sci.">
        <title>Next-Generation Sequencing of Two Mitochondrial Genomes from Family Pompilidae (Hymenoptera: Vespoidea) Reveal Novel Patterns of Gene Arrangement.</title>
        <authorList>
            <person name="Chen P.Y."/>
            <person name="Zheng B.Y."/>
            <person name="Liu J.X."/>
            <person name="Wei S.J."/>
        </authorList>
    </citation>
    <scope>NUCLEOTIDE SEQUENCE</scope>
</reference>
<evidence type="ECO:0000256" key="2">
    <source>
        <dbReference type="ARBA" id="ARBA00007866"/>
    </source>
</evidence>
<comment type="cofactor">
    <cofactor evidence="18">
        <name>Cu cation</name>
        <dbReference type="ChEBI" id="CHEBI:23378"/>
    </cofactor>
    <text evidence="18">Binds a copper A center.</text>
</comment>
<keyword evidence="13 19" id="KW-1133">Transmembrane helix</keyword>
<keyword evidence="15 18" id="KW-0496">Mitochondrion</keyword>
<dbReference type="GO" id="GO:0005507">
    <property type="term" value="F:copper ion binding"/>
    <property type="evidence" value="ECO:0007669"/>
    <property type="project" value="InterPro"/>
</dbReference>
<dbReference type="InterPro" id="IPR008972">
    <property type="entry name" value="Cupredoxin"/>
</dbReference>
<feature type="domain" description="Cytochrome oxidase subunit II transmembrane region profile" evidence="21">
    <location>
        <begin position="1"/>
        <end position="91"/>
    </location>
</feature>
<dbReference type="InterPro" id="IPR045187">
    <property type="entry name" value="CcO_II"/>
</dbReference>
<dbReference type="PROSITE" id="PS50999">
    <property type="entry name" value="COX2_TM"/>
    <property type="match status" value="1"/>
</dbReference>
<dbReference type="GO" id="GO:0004129">
    <property type="term" value="F:cytochrome-c oxidase activity"/>
    <property type="evidence" value="ECO:0007669"/>
    <property type="project" value="UniProtKB-EC"/>
</dbReference>
<keyword evidence="7 18" id="KW-0812">Transmembrane</keyword>
<evidence type="ECO:0000256" key="1">
    <source>
        <dbReference type="ARBA" id="ARBA00004448"/>
    </source>
</evidence>
<evidence type="ECO:0000259" key="21">
    <source>
        <dbReference type="PROSITE" id="PS50999"/>
    </source>
</evidence>
<dbReference type="PANTHER" id="PTHR22888">
    <property type="entry name" value="CYTOCHROME C OXIDASE, SUBUNIT II"/>
    <property type="match status" value="1"/>
</dbReference>
<evidence type="ECO:0000256" key="16">
    <source>
        <dbReference type="ARBA" id="ARBA00023136"/>
    </source>
</evidence>
<dbReference type="SUPFAM" id="SSF81464">
    <property type="entry name" value="Cytochrome c oxidase subunit II-like, transmembrane region"/>
    <property type="match status" value="1"/>
</dbReference>
<evidence type="ECO:0000256" key="5">
    <source>
        <dbReference type="ARBA" id="ARBA00022448"/>
    </source>
</evidence>
<keyword evidence="9 18" id="KW-0999">Mitochondrion inner membrane</keyword>
<comment type="similarity">
    <text evidence="2 18">Belongs to the cytochrome c oxidase subunit 2 family.</text>
</comment>
<dbReference type="Gene3D" id="1.10.287.90">
    <property type="match status" value="1"/>
</dbReference>
<keyword evidence="6 18" id="KW-0679">Respiratory chain</keyword>
<evidence type="ECO:0000313" key="22">
    <source>
        <dbReference type="EMBL" id="APZ75588.1"/>
    </source>
</evidence>
<evidence type="ECO:0000256" key="15">
    <source>
        <dbReference type="ARBA" id="ARBA00023128"/>
    </source>
</evidence>
<dbReference type="EMBL" id="KX584356">
    <property type="protein sequence ID" value="APZ75588.1"/>
    <property type="molecule type" value="Genomic_DNA"/>
</dbReference>
<protein>
    <recommendedName>
        <fullName evidence="4 18">Cytochrome c oxidase subunit 2</fullName>
    </recommendedName>
</protein>
<dbReference type="InterPro" id="IPR034210">
    <property type="entry name" value="CcO_II_C"/>
</dbReference>
<evidence type="ECO:0000256" key="8">
    <source>
        <dbReference type="ARBA" id="ARBA00022723"/>
    </source>
</evidence>
<evidence type="ECO:0000256" key="14">
    <source>
        <dbReference type="ARBA" id="ARBA00023008"/>
    </source>
</evidence>
<comment type="catalytic activity">
    <reaction evidence="17">
        <text>4 Fe(II)-[cytochrome c] + O2 + 8 H(+)(in) = 4 Fe(III)-[cytochrome c] + 2 H2O + 4 H(+)(out)</text>
        <dbReference type="Rhea" id="RHEA:11436"/>
        <dbReference type="Rhea" id="RHEA-COMP:10350"/>
        <dbReference type="Rhea" id="RHEA-COMP:14399"/>
        <dbReference type="ChEBI" id="CHEBI:15377"/>
        <dbReference type="ChEBI" id="CHEBI:15378"/>
        <dbReference type="ChEBI" id="CHEBI:15379"/>
        <dbReference type="ChEBI" id="CHEBI:29033"/>
        <dbReference type="ChEBI" id="CHEBI:29034"/>
        <dbReference type="EC" id="7.1.1.9"/>
    </reaction>
    <physiologicalReaction direction="left-to-right" evidence="17">
        <dbReference type="Rhea" id="RHEA:11437"/>
    </physiologicalReaction>
</comment>
<evidence type="ECO:0000256" key="9">
    <source>
        <dbReference type="ARBA" id="ARBA00022792"/>
    </source>
</evidence>
<dbReference type="InterPro" id="IPR001505">
    <property type="entry name" value="Copper_CuA"/>
</dbReference>
<comment type="function">
    <text evidence="18">Component of the cytochrome c oxidase, the last enzyme in the mitochondrial electron transport chain which drives oxidative phosphorylation. The respiratory chain contains 3 multisubunit complexes succinate dehydrogenase (complex II, CII), ubiquinol-cytochrome c oxidoreductase (cytochrome b-c1 complex, complex III, CIII) and cytochrome c oxidase (complex IV, CIV), that cooperate to transfer electrons derived from NADH and succinate to molecular oxygen, creating an electrochemical gradient over the inner membrane that drives transmembrane transport and the ATP synthase. Cytochrome c oxidase is the component of the respiratory chain that catalyzes the reduction of oxygen to water. Electrons originating from reduced cytochrome c in the intermembrane space (IMS) are transferred via the dinuclear copper A center (CU(A)) of subunit 2 and heme A of subunit 1 to the active site in subunit 1, a binuclear center (BNC) formed by heme A3 and copper B (CU(B)). The BNC reduces molecular oxygen to 2 water molecules using 4 electrons from cytochrome c in the IMS and 4 protons from the mitochondrial matrix.</text>
</comment>
<evidence type="ECO:0000256" key="6">
    <source>
        <dbReference type="ARBA" id="ARBA00022660"/>
    </source>
</evidence>
<keyword evidence="11" id="KW-1278">Translocase</keyword>
<keyword evidence="14 18" id="KW-0186">Copper</keyword>
<evidence type="ECO:0000256" key="18">
    <source>
        <dbReference type="RuleBase" id="RU000457"/>
    </source>
</evidence>
<keyword evidence="12 18" id="KW-0249">Electron transport</keyword>
<evidence type="ECO:0000256" key="13">
    <source>
        <dbReference type="ARBA" id="ARBA00022989"/>
    </source>
</evidence>
<evidence type="ECO:0000256" key="19">
    <source>
        <dbReference type="SAM" id="Phobius"/>
    </source>
</evidence>
<keyword evidence="5 18" id="KW-0813">Transport</keyword>
<dbReference type="Pfam" id="PF02790">
    <property type="entry name" value="COX2_TM"/>
    <property type="match status" value="1"/>
</dbReference>
<dbReference type="PROSITE" id="PS50857">
    <property type="entry name" value="COX2_CUA"/>
    <property type="match status" value="1"/>
</dbReference>
<dbReference type="InterPro" id="IPR002429">
    <property type="entry name" value="CcO_II-like_C"/>
</dbReference>
<dbReference type="InterPro" id="IPR011759">
    <property type="entry name" value="Cyt_c_oxidase_su2_TM_dom"/>
</dbReference>
<feature type="transmembrane region" description="Helical" evidence="19">
    <location>
        <begin position="63"/>
        <end position="85"/>
    </location>
</feature>
<sequence length="229" mass="27074">MATWNMYSFQDPNSFISLMLIWLHDYNMMLLISTMLLISYFIFNLFYNKFTSRNILHGNMLEIIWTLLPMVVLFDMAIPSLKVLYYMENMQLFMYTVKSIGHQWYWSYEYFDNNFMVMYDSYMINTIDLPKSGFRLLEVDNRLVLPNMVPVRNVVTSSDVIHSWAVPSLGLKIDAVPGRLNQISLYSLRSGVYYGQCSEICGMNHSFMPIVLELTDEKSFKSWLMFMNK</sequence>
<dbReference type="PANTHER" id="PTHR22888:SF9">
    <property type="entry name" value="CYTOCHROME C OXIDASE SUBUNIT 2"/>
    <property type="match status" value="1"/>
</dbReference>
<keyword evidence="8 18" id="KW-0479">Metal-binding</keyword>
<gene>
    <name evidence="22" type="primary">cox2</name>
</gene>
<evidence type="ECO:0000259" key="20">
    <source>
        <dbReference type="PROSITE" id="PS50857"/>
    </source>
</evidence>
<name>A0A1P8VH71_9HYME</name>
<dbReference type="CDD" id="cd13912">
    <property type="entry name" value="CcO_II_C"/>
    <property type="match status" value="1"/>
</dbReference>
<dbReference type="Gene3D" id="2.60.40.420">
    <property type="entry name" value="Cupredoxins - blue copper proteins"/>
    <property type="match status" value="1"/>
</dbReference>
<dbReference type="InterPro" id="IPR036257">
    <property type="entry name" value="Cyt_c_oxidase_su2_TM_sf"/>
</dbReference>
<dbReference type="PROSITE" id="PS00078">
    <property type="entry name" value="COX2"/>
    <property type="match status" value="1"/>
</dbReference>
<evidence type="ECO:0000256" key="10">
    <source>
        <dbReference type="ARBA" id="ARBA00022842"/>
    </source>
</evidence>
<dbReference type="GO" id="GO:0005743">
    <property type="term" value="C:mitochondrial inner membrane"/>
    <property type="evidence" value="ECO:0007669"/>
    <property type="project" value="UniProtKB-SubCell"/>
</dbReference>
<dbReference type="GO" id="GO:0042773">
    <property type="term" value="P:ATP synthesis coupled electron transport"/>
    <property type="evidence" value="ECO:0007669"/>
    <property type="project" value="TreeGrafter"/>
</dbReference>
<feature type="domain" description="Cytochrome oxidase subunit II copper A binding" evidence="20">
    <location>
        <begin position="92"/>
        <end position="226"/>
    </location>
</feature>
<evidence type="ECO:0000256" key="4">
    <source>
        <dbReference type="ARBA" id="ARBA00015946"/>
    </source>
</evidence>
<evidence type="ECO:0000256" key="7">
    <source>
        <dbReference type="ARBA" id="ARBA00022692"/>
    </source>
</evidence>
<dbReference type="AlphaFoldDB" id="A0A1P8VH71"/>
<accession>A0A1P8VH71</accession>
<evidence type="ECO:0000256" key="17">
    <source>
        <dbReference type="ARBA" id="ARBA00049512"/>
    </source>
</evidence>
<organism evidence="22">
    <name type="scientific">Agenioideus sp. SJW-2017</name>
    <dbReference type="NCBI Taxonomy" id="1940100"/>
    <lineage>
        <taxon>Eukaryota</taxon>
        <taxon>Metazoa</taxon>
        <taxon>Ecdysozoa</taxon>
        <taxon>Arthropoda</taxon>
        <taxon>Hexapoda</taxon>
        <taxon>Insecta</taxon>
        <taxon>Pterygota</taxon>
        <taxon>Neoptera</taxon>
        <taxon>Endopterygota</taxon>
        <taxon>Hymenoptera</taxon>
        <taxon>Apocrita</taxon>
        <taxon>Aculeata</taxon>
        <taxon>Pompiloidea</taxon>
        <taxon>Pompilidae</taxon>
        <taxon>Pompilinae</taxon>
        <taxon>Agenioideus</taxon>
    </lineage>
</organism>
<dbReference type="PRINTS" id="PR01166">
    <property type="entry name" value="CYCOXIDASEII"/>
</dbReference>
<evidence type="ECO:0000256" key="12">
    <source>
        <dbReference type="ARBA" id="ARBA00022982"/>
    </source>
</evidence>
<keyword evidence="16 18" id="KW-0472">Membrane</keyword>
<evidence type="ECO:0000256" key="11">
    <source>
        <dbReference type="ARBA" id="ARBA00022967"/>
    </source>
</evidence>
<proteinExistence type="inferred from homology"/>
<dbReference type="Pfam" id="PF00116">
    <property type="entry name" value="COX2"/>
    <property type="match status" value="1"/>
</dbReference>
<keyword evidence="10" id="KW-0460">Magnesium</keyword>
<comment type="subunit">
    <text evidence="3">Component of the cytochrome c oxidase (complex IV, CIV), a multisubunit enzyme composed of a catalytic core of 3 subunits and several supernumerary subunits. The complex exists as a monomer or a dimer and forms supercomplexes (SCs) in the inner mitochondrial membrane with ubiquinol-cytochrome c oxidoreductase (cytochrome b-c1 complex, complex III, CIII).</text>
</comment>
<feature type="transmembrane region" description="Helical" evidence="19">
    <location>
        <begin position="21"/>
        <end position="43"/>
    </location>
</feature>
<dbReference type="SUPFAM" id="SSF49503">
    <property type="entry name" value="Cupredoxins"/>
    <property type="match status" value="1"/>
</dbReference>